<dbReference type="EMBL" id="FOPJ01000011">
    <property type="protein sequence ID" value="SFG70890.1"/>
    <property type="molecule type" value="Genomic_DNA"/>
</dbReference>
<dbReference type="RefSeq" id="WP_092286373.1">
    <property type="nucleotide sequence ID" value="NZ_FOPJ01000011.1"/>
</dbReference>
<reference evidence="2 3" key="1">
    <citation type="submission" date="2016-10" db="EMBL/GenBank/DDBJ databases">
        <authorList>
            <person name="de Groot N.N."/>
        </authorList>
    </citation>
    <scope>NUCLEOTIDE SEQUENCE [LARGE SCALE GENOMIC DNA]</scope>
    <source>
        <strain>J11</strain>
        <strain evidence="3">PG 39</strain>
    </source>
</reference>
<protein>
    <submittedName>
        <fullName evidence="2">Uncharacterized protein</fullName>
    </submittedName>
</protein>
<dbReference type="AlphaFoldDB" id="A0A1I2U166"/>
<keyword evidence="1" id="KW-1133">Transmembrane helix</keyword>
<dbReference type="Proteomes" id="UP000199065">
    <property type="component" value="Unassembled WGS sequence"/>
</dbReference>
<dbReference type="OrthoDB" id="4422894at2"/>
<keyword evidence="1" id="KW-0472">Membrane</keyword>
<feature type="transmembrane region" description="Helical" evidence="1">
    <location>
        <begin position="79"/>
        <end position="100"/>
    </location>
</feature>
<gene>
    <name evidence="2" type="ORF">SAMN05660282_01690</name>
</gene>
<evidence type="ECO:0000256" key="1">
    <source>
        <dbReference type="SAM" id="Phobius"/>
    </source>
</evidence>
<accession>A0A1I2U166</accession>
<evidence type="ECO:0000313" key="3">
    <source>
        <dbReference type="Proteomes" id="UP000199065"/>
    </source>
</evidence>
<keyword evidence="1" id="KW-0812">Transmembrane</keyword>
<name>A0A1I2U166_9CORY</name>
<feature type="transmembrane region" description="Helical" evidence="1">
    <location>
        <begin position="46"/>
        <end position="67"/>
    </location>
</feature>
<proteinExistence type="predicted"/>
<evidence type="ECO:0000313" key="2">
    <source>
        <dbReference type="EMBL" id="SFG70890.1"/>
    </source>
</evidence>
<sequence length="118" mass="12670">MSTAHAAAAKHEESFPVFGGRMHYIDGYTPVSLVAPHSSLERTITWVGMGLCLSGLAGVGMLVFGLATRPNLGGQENPTFYVILGLIVTAVLFIGGALAIHKGRADYRQYRKETGRLH</sequence>
<organism evidence="2 3">
    <name type="scientific">Corynebacterium spheniscorum</name>
    <dbReference type="NCBI Taxonomy" id="185761"/>
    <lineage>
        <taxon>Bacteria</taxon>
        <taxon>Bacillati</taxon>
        <taxon>Actinomycetota</taxon>
        <taxon>Actinomycetes</taxon>
        <taxon>Mycobacteriales</taxon>
        <taxon>Corynebacteriaceae</taxon>
        <taxon>Corynebacterium</taxon>
    </lineage>
</organism>
<keyword evidence="3" id="KW-1185">Reference proteome</keyword>
<dbReference type="STRING" id="185761.SAMN05660282_01690"/>